<keyword evidence="2" id="KW-1133">Transmembrane helix</keyword>
<dbReference type="Proteomes" id="UP000484255">
    <property type="component" value="Unassembled WGS sequence"/>
</dbReference>
<reference evidence="3 4" key="1">
    <citation type="submission" date="2020-02" db="EMBL/GenBank/DDBJ databases">
        <title>Ideonella bacterium strain TBM-1.</title>
        <authorList>
            <person name="Chen W.-M."/>
        </authorList>
    </citation>
    <scope>NUCLEOTIDE SEQUENCE [LARGE SCALE GENOMIC DNA]</scope>
    <source>
        <strain evidence="3 4">TBM-1</strain>
    </source>
</reference>
<evidence type="ECO:0000256" key="1">
    <source>
        <dbReference type="SAM" id="MobiDB-lite"/>
    </source>
</evidence>
<accession>A0A7C9PK37</accession>
<evidence type="ECO:0000313" key="4">
    <source>
        <dbReference type="Proteomes" id="UP000484255"/>
    </source>
</evidence>
<organism evidence="3 4">
    <name type="scientific">Ideonella livida</name>
    <dbReference type="NCBI Taxonomy" id="2707176"/>
    <lineage>
        <taxon>Bacteria</taxon>
        <taxon>Pseudomonadati</taxon>
        <taxon>Pseudomonadota</taxon>
        <taxon>Betaproteobacteria</taxon>
        <taxon>Burkholderiales</taxon>
        <taxon>Sphaerotilaceae</taxon>
        <taxon>Ideonella</taxon>
    </lineage>
</organism>
<proteinExistence type="predicted"/>
<feature type="compositionally biased region" description="Polar residues" evidence="1">
    <location>
        <begin position="172"/>
        <end position="192"/>
    </location>
</feature>
<feature type="region of interest" description="Disordered" evidence="1">
    <location>
        <begin position="168"/>
        <end position="205"/>
    </location>
</feature>
<keyword evidence="4" id="KW-1185">Reference proteome</keyword>
<dbReference type="EMBL" id="JAAGOH010000053">
    <property type="protein sequence ID" value="NDY93913.1"/>
    <property type="molecule type" value="Genomic_DNA"/>
</dbReference>
<name>A0A7C9PK37_9BURK</name>
<feature type="transmembrane region" description="Helical" evidence="2">
    <location>
        <begin position="37"/>
        <end position="58"/>
    </location>
</feature>
<evidence type="ECO:0000313" key="3">
    <source>
        <dbReference type="EMBL" id="NDY93913.1"/>
    </source>
</evidence>
<protein>
    <submittedName>
        <fullName evidence="3">DUF4231 domain-containing protein</fullName>
    </submittedName>
</protein>
<evidence type="ECO:0000256" key="2">
    <source>
        <dbReference type="SAM" id="Phobius"/>
    </source>
</evidence>
<gene>
    <name evidence="3" type="ORF">G3A44_22225</name>
</gene>
<comment type="caution">
    <text evidence="3">The sequence shown here is derived from an EMBL/GenBank/DDBJ whole genome shotgun (WGS) entry which is preliminary data.</text>
</comment>
<sequence>MSGVPYTVEVLDKLRWNAHLGKHKHFQAGNRGRTHHVTFGIPVVLINIALGSVLFAFLGEDGAFPQWAKWSGATLTLVAAGLGAIQTFFNFEKQYMEHRAVGNEYLGIARECERLLALYFDGLLPLEELSQNIERINIEYAKVNARSEGLTVSPKEYRAALAVQERKKSEETSLLQRYSQSVSSNPSTGTPPQHNPRRQGFPLLG</sequence>
<dbReference type="AlphaFoldDB" id="A0A7C9PK37"/>
<keyword evidence="2" id="KW-0812">Transmembrane</keyword>
<feature type="transmembrane region" description="Helical" evidence="2">
    <location>
        <begin position="70"/>
        <end position="89"/>
    </location>
</feature>
<keyword evidence="2" id="KW-0472">Membrane</keyword>
<dbReference type="NCBIfam" id="NF033632">
    <property type="entry name" value="SLATT_4"/>
    <property type="match status" value="1"/>
</dbReference>